<feature type="compositionally biased region" description="Low complexity" evidence="7">
    <location>
        <begin position="961"/>
        <end position="978"/>
    </location>
</feature>
<feature type="compositionally biased region" description="Polar residues" evidence="7">
    <location>
        <begin position="348"/>
        <end position="358"/>
    </location>
</feature>
<feature type="compositionally biased region" description="Polar residues" evidence="7">
    <location>
        <begin position="817"/>
        <end position="829"/>
    </location>
</feature>
<feature type="compositionally biased region" description="Polar residues" evidence="7">
    <location>
        <begin position="272"/>
        <end position="282"/>
    </location>
</feature>
<feature type="compositionally biased region" description="Low complexity" evidence="7">
    <location>
        <begin position="614"/>
        <end position="633"/>
    </location>
</feature>
<feature type="region of interest" description="Disordered" evidence="7">
    <location>
        <begin position="1325"/>
        <end position="1354"/>
    </location>
</feature>
<feature type="compositionally biased region" description="Gly residues" evidence="7">
    <location>
        <begin position="2316"/>
        <end position="2326"/>
    </location>
</feature>
<feature type="region of interest" description="Disordered" evidence="7">
    <location>
        <begin position="2502"/>
        <end position="2534"/>
    </location>
</feature>
<feature type="region of interest" description="Disordered" evidence="7">
    <location>
        <begin position="688"/>
        <end position="758"/>
    </location>
</feature>
<dbReference type="GO" id="GO:0004674">
    <property type="term" value="F:protein serine/threonine kinase activity"/>
    <property type="evidence" value="ECO:0007669"/>
    <property type="project" value="UniProtKB-KW"/>
</dbReference>
<feature type="region of interest" description="Disordered" evidence="7">
    <location>
        <begin position="270"/>
        <end position="405"/>
    </location>
</feature>
<gene>
    <name evidence="9" type="ORF">RDB_LOCUS110048</name>
</gene>
<feature type="region of interest" description="Disordered" evidence="7">
    <location>
        <begin position="902"/>
        <end position="1299"/>
    </location>
</feature>
<feature type="compositionally biased region" description="Low complexity" evidence="7">
    <location>
        <begin position="438"/>
        <end position="453"/>
    </location>
</feature>
<feature type="region of interest" description="Disordered" evidence="7">
    <location>
        <begin position="1769"/>
        <end position="1851"/>
    </location>
</feature>
<feature type="compositionally biased region" description="Low complexity" evidence="7">
    <location>
        <begin position="923"/>
        <end position="940"/>
    </location>
</feature>
<feature type="region of interest" description="Disordered" evidence="7">
    <location>
        <begin position="1957"/>
        <end position="1995"/>
    </location>
</feature>
<keyword evidence="6" id="KW-0067">ATP-binding</keyword>
<feature type="compositionally biased region" description="Polar residues" evidence="7">
    <location>
        <begin position="851"/>
        <end position="870"/>
    </location>
</feature>
<dbReference type="PANTHER" id="PTHR24058:SF22">
    <property type="entry name" value="DUAL SPECIFICITY TYROSINE-PHOSPHORYLATION-REGULATED KINASE 4"/>
    <property type="match status" value="1"/>
</dbReference>
<dbReference type="FunFam" id="1.10.510.10:FF:000112">
    <property type="entry name" value="Putative dual specificity tyrosine-phosphorylation-regulated kinase 2"/>
    <property type="match status" value="1"/>
</dbReference>
<feature type="compositionally biased region" description="Basic and acidic residues" evidence="7">
    <location>
        <begin position="307"/>
        <end position="320"/>
    </location>
</feature>
<feature type="domain" description="Protein kinase" evidence="8">
    <location>
        <begin position="1469"/>
        <end position="1765"/>
    </location>
</feature>
<feature type="compositionally biased region" description="Polar residues" evidence="7">
    <location>
        <begin position="1213"/>
        <end position="1231"/>
    </location>
</feature>
<feature type="compositionally biased region" description="Polar residues" evidence="7">
    <location>
        <begin position="1084"/>
        <end position="1096"/>
    </location>
</feature>
<dbReference type="GO" id="GO:0005524">
    <property type="term" value="F:ATP binding"/>
    <property type="evidence" value="ECO:0007669"/>
    <property type="project" value="UniProtKB-KW"/>
</dbReference>
<feature type="compositionally biased region" description="Low complexity" evidence="7">
    <location>
        <begin position="1331"/>
        <end position="1344"/>
    </location>
</feature>
<feature type="compositionally biased region" description="Pro residues" evidence="7">
    <location>
        <begin position="390"/>
        <end position="399"/>
    </location>
</feature>
<dbReference type="PROSITE" id="PS50011">
    <property type="entry name" value="PROTEIN_KINASE_DOM"/>
    <property type="match status" value="1"/>
</dbReference>
<keyword evidence="2" id="KW-0723">Serine/threonine-protein kinase</keyword>
<protein>
    <recommendedName>
        <fullName evidence="8">Protein kinase domain-containing protein</fullName>
    </recommendedName>
</protein>
<feature type="region of interest" description="Disordered" evidence="7">
    <location>
        <begin position="219"/>
        <end position="258"/>
    </location>
</feature>
<feature type="compositionally biased region" description="Polar residues" evidence="7">
    <location>
        <begin position="705"/>
        <end position="733"/>
    </location>
</feature>
<dbReference type="InterPro" id="IPR050494">
    <property type="entry name" value="Ser_Thr_dual-spec_kinase"/>
</dbReference>
<evidence type="ECO:0000256" key="5">
    <source>
        <dbReference type="ARBA" id="ARBA00022777"/>
    </source>
</evidence>
<feature type="compositionally biased region" description="Basic and acidic residues" evidence="7">
    <location>
        <begin position="284"/>
        <end position="294"/>
    </location>
</feature>
<name>A0A8H3H846_9AGAM</name>
<dbReference type="Gene3D" id="1.10.510.10">
    <property type="entry name" value="Transferase(Phosphotransferase) domain 1"/>
    <property type="match status" value="1"/>
</dbReference>
<feature type="compositionally biased region" description="Basic and acidic residues" evidence="7">
    <location>
        <begin position="690"/>
        <end position="704"/>
    </location>
</feature>
<dbReference type="SUPFAM" id="SSF56112">
    <property type="entry name" value="Protein kinase-like (PK-like)"/>
    <property type="match status" value="1"/>
</dbReference>
<feature type="compositionally biased region" description="Polar residues" evidence="7">
    <location>
        <begin position="1267"/>
        <end position="1291"/>
    </location>
</feature>
<evidence type="ECO:0000313" key="10">
    <source>
        <dbReference type="Proteomes" id="UP000663831"/>
    </source>
</evidence>
<feature type="compositionally biased region" description="Basic and acidic residues" evidence="7">
    <location>
        <begin position="983"/>
        <end position="1007"/>
    </location>
</feature>
<reference evidence="9" key="1">
    <citation type="submission" date="2021-01" db="EMBL/GenBank/DDBJ databases">
        <authorList>
            <person name="Kaushik A."/>
        </authorList>
    </citation>
    <scope>NUCLEOTIDE SEQUENCE</scope>
    <source>
        <strain evidence="9">AG3-1AP</strain>
    </source>
</reference>
<evidence type="ECO:0000256" key="2">
    <source>
        <dbReference type="ARBA" id="ARBA00022527"/>
    </source>
</evidence>
<proteinExistence type="inferred from homology"/>
<feature type="region of interest" description="Disordered" evidence="7">
    <location>
        <begin position="2066"/>
        <end position="2113"/>
    </location>
</feature>
<feature type="compositionally biased region" description="Low complexity" evidence="7">
    <location>
        <begin position="1069"/>
        <end position="1083"/>
    </location>
</feature>
<feature type="region of interest" description="Disordered" evidence="7">
    <location>
        <begin position="76"/>
        <end position="105"/>
    </location>
</feature>
<evidence type="ECO:0000256" key="3">
    <source>
        <dbReference type="ARBA" id="ARBA00022679"/>
    </source>
</evidence>
<feature type="region of interest" description="Disordered" evidence="7">
    <location>
        <begin position="2289"/>
        <end position="2354"/>
    </location>
</feature>
<organism evidence="9 10">
    <name type="scientific">Rhizoctonia solani</name>
    <dbReference type="NCBI Taxonomy" id="456999"/>
    <lineage>
        <taxon>Eukaryota</taxon>
        <taxon>Fungi</taxon>
        <taxon>Dikarya</taxon>
        <taxon>Basidiomycota</taxon>
        <taxon>Agaricomycotina</taxon>
        <taxon>Agaricomycetes</taxon>
        <taxon>Cantharellales</taxon>
        <taxon>Ceratobasidiaceae</taxon>
        <taxon>Rhizoctonia</taxon>
    </lineage>
</organism>
<dbReference type="InterPro" id="IPR008271">
    <property type="entry name" value="Ser/Thr_kinase_AS"/>
</dbReference>
<feature type="region of interest" description="Disordered" evidence="7">
    <location>
        <begin position="118"/>
        <end position="197"/>
    </location>
</feature>
<comment type="similarity">
    <text evidence="1">Belongs to the protein kinase superfamily. CMGC Ser/Thr protein kinase family. MNB/DYRK subfamily.</text>
</comment>
<dbReference type="SMART" id="SM00220">
    <property type="entry name" value="S_TKc"/>
    <property type="match status" value="1"/>
</dbReference>
<dbReference type="PANTHER" id="PTHR24058">
    <property type="entry name" value="DUAL SPECIFICITY PROTEIN KINASE"/>
    <property type="match status" value="1"/>
</dbReference>
<evidence type="ECO:0000256" key="7">
    <source>
        <dbReference type="SAM" id="MobiDB-lite"/>
    </source>
</evidence>
<feature type="compositionally biased region" description="Low complexity" evidence="7">
    <location>
        <begin position="1787"/>
        <end position="1799"/>
    </location>
</feature>
<dbReference type="GO" id="GO:0005737">
    <property type="term" value="C:cytoplasm"/>
    <property type="evidence" value="ECO:0007669"/>
    <property type="project" value="TreeGrafter"/>
</dbReference>
<feature type="compositionally biased region" description="Polar residues" evidence="7">
    <location>
        <begin position="1825"/>
        <end position="1848"/>
    </location>
</feature>
<evidence type="ECO:0000256" key="1">
    <source>
        <dbReference type="ARBA" id="ARBA00008867"/>
    </source>
</evidence>
<dbReference type="GO" id="GO:0005856">
    <property type="term" value="C:cytoskeleton"/>
    <property type="evidence" value="ECO:0007669"/>
    <property type="project" value="TreeGrafter"/>
</dbReference>
<dbReference type="Gene3D" id="3.30.200.20">
    <property type="entry name" value="Phosphorylase Kinase, domain 1"/>
    <property type="match status" value="1"/>
</dbReference>
<keyword evidence="3" id="KW-0808">Transferase</keyword>
<dbReference type="PROSITE" id="PS00108">
    <property type="entry name" value="PROTEIN_KINASE_ST"/>
    <property type="match status" value="1"/>
</dbReference>
<accession>A0A8H3H846</accession>
<evidence type="ECO:0000259" key="8">
    <source>
        <dbReference type="PROSITE" id="PS50011"/>
    </source>
</evidence>
<dbReference type="CDD" id="cd14210">
    <property type="entry name" value="PKc_DYRK"/>
    <property type="match status" value="1"/>
</dbReference>
<feature type="compositionally biased region" description="Low complexity" evidence="7">
    <location>
        <begin position="2293"/>
        <end position="2315"/>
    </location>
</feature>
<evidence type="ECO:0000313" key="9">
    <source>
        <dbReference type="EMBL" id="CAE6492162.1"/>
    </source>
</evidence>
<feature type="compositionally biased region" description="Low complexity" evidence="7">
    <location>
        <begin position="561"/>
        <end position="576"/>
    </location>
</feature>
<evidence type="ECO:0000256" key="6">
    <source>
        <dbReference type="ARBA" id="ARBA00022840"/>
    </source>
</evidence>
<dbReference type="InterPro" id="IPR011009">
    <property type="entry name" value="Kinase-like_dom_sf"/>
</dbReference>
<evidence type="ECO:0000256" key="4">
    <source>
        <dbReference type="ARBA" id="ARBA00022741"/>
    </source>
</evidence>
<feature type="compositionally biased region" description="Acidic residues" evidence="7">
    <location>
        <begin position="2327"/>
        <end position="2345"/>
    </location>
</feature>
<sequence>YFATYSPNQSRRASIAPEEMPPETVQEHQSTVKSRHRLSIDRTSLLIPDTPARDPGSIDRRGLVGVGELATPRWTVSRDPRTVTHAHHEHRPDDLLSPHTPAEEPHSPWTIEAVEASDSGDGRLLSTKFPRSGLATSSRTSLSSTVSASHRQSQPPLHPAEYRSVKPKMSMTEESGGEEILYKPPARKPIGRPSVSSISSKRLSGVYAHYHDGAGSSVDIPSSPIDVSAQSSPSAGSVLLPPPSAYGQQTFPKARKRTSDEFAMDQTGALISKTTGTVTNPGATEREKDREDKISRRRSLGVGVPTKSERTPAKDRRRGESIALSMVATKSPPANATPRVTSDKHTRQTSASSTSSFHEITHPRRPDFSHLPPSPSTSSIQHFMRHGTAPPVPNTPPLPSHQSSPAVAHSLLRGTQEGWAALEDSSTAEALRKLDGLSTRSVRARSSVGSSSRPNTPGNKAGRLSHAGSREQLASMVAQEADPPPPPEQVLAAASTRKPTSRDGPQGARVSMGPPTPKRSSASSTTFTGTPTTGSRDSASLSAATSATSMSLSSRKLRRNSGGSDASSGAAVAEAARLAEEEGSGADIPPVPPLPKDLHMYRTPPIAAGIAFPTSTTGGTETDDGGVSTDDPDRTVVFPSMTVTSPTSPPIPARQPHKKWSFSNALNLRLPGSAGSPKEMGLHLALGTPGKEKEQWTSKGEQHHSTTPQKDAYVQQSAPHRTPRSQGSVSFSTGHADLGGVSASPSDSSPLTGGGGSLENWTSVEYEYSPGANDFSPSAPASAMGEYNSFSRAMEHAHAYPKTPDAHAQMFPRTPETARTQSYPRTPQLSAVPEGSIHHKSREGHTPEVQGMSSSGTLDTAAQAVSSPSSKVPRRLTPSSMHFFRRSSSHSIQHAQPIIIPQRHQQQREREGSVSPSYPAPPSLSHQPSSHSVSSMASESGFSQSGYSGLSGPPSATKKTSVLNLGSLLKGSSSRKSMGGSGDKSDTNKSGEEKERKKKEDKERSESRISALMGRKRGKTISSADSKRGSKPMSLPPMQMSNLPASTVQRVANLKASSSPSSVTRPTLASSNRSAASPASNMSKASDASLRSSRQHLPTIAGSPSVGTQQPKEREGVSAMSNVTVKDTPTKIPRMSIHRTPVHASPIKPGLKPSSTLPVGSRRTSLNIAGIGSSQQSVKTQSRDTSPSGQSSNTNEFGMVSSNETPKPHFAGASQSVTHRASVRASPQSVTRVPRQSLVNLPITTGNSSSSSSAATPSAKKSAHPVSLSSLRKFSNNSTSVSAGPTSNGSAKDSHHSRLSILSPTKLKFLSPKVNLPVTRVADTASRSIVPGTPSSSRQSLSTPSPVPQEVDDEEMAGDEEMAAYIKRLHARKLAAGAKREELDEMLKFPEPIPPKAGLTPVDLLASSLNDHLCPYERKEVMDFERAYYVGQGSKKNMATLDHSTNNFGYDDERGDYLVIKHDHLAYRYEIIDTLGKGSFGQVLQCRDHCTGLSVGIKIIRNKKRFHHQALVEIKILESLKKWDPEEKSHVLKMGEYFTFRNHLCIVTELLSINLYELIKANGFAGFTTPLIRRFTSQMLASLVLMRQHRIVHCDLKPENVLLMHPAKSALKVIDFGSSCFEHEKVYTYIQSRFYRSPEVILGMNYHMAIDMWSLGCILAELYTGFPIFPGENEQEQLACIMEVLGVPDKDLVNRSSRKRLFFESNGQPRPVVNSKGRRRRPGSKTLAQVLRCDDELFVDFISKCLIWDPERRLKPQPALRHPFITAGRRPKITSPTPVASSRHLFTPSSSTSAMTSSRTKTHATPQKSQIGAPTPLSSRIARAPTNSANTSVPQTPVSSSHTTNQGTPVHRYRVPAASSAYSSRTLAPTSSNGYAFEPSSITLLFTSAIHDLPLIKSRVATPFLVLPSTSLATSTMGEIPADWPEGVPFHKWPPFPIKPEGVTIIPFSQFVATGLKADHDDDDNPGVDQEGIRTTGLQARHDGEKKKRRRKKKNENGEIVEVPLAWWEELEEDTKNSKPLYKYDQRETYIDRLVQSWKDFSDKRRFPEHVRAVAHALGICLGVVDPSPTGVKTNKPKAGSDEGGSDDDFEDDEEKAGASDAAPPPTPLTQDLYDADLKPETAREKAMDAFFQDPERVTKLFLTSYAYDKGIYWNEVKLRDTPILVEAFLNFLEVNQVFGTSEKSTRFGIAQGKKIAQLAKDEMPHANKLANVLPDSWGKACGALWGQRLTGSSTWVFGQLPNEPAPTANGADPPDATQAQPVVTGDDMIFEPTDAELLVDAIEPPSINGVQTEWTDTSGEGTSGWGSTNAWGAGAAEGGGWGGEGGDAEEGENAGENPVWDEDAFKEPPAPDPTTVWGNFAPSGQQQLEAIIGPNSLAKTYVTLRVEISSRVIGALVEPPANATAPPEGAPFADVVQQRFARLTLSPSRFLKTAPAYGACITKPDTMGEPVDESRFGWVGPHDPTNSDIHVFVPSDEDLLDAVRKGTGMTITGTFVQVAELAPPKEDEPAEAEPTGEEPPKKKKKKKGKKDPTAGVRSWWFLYQLTQVFPTFYEQ</sequence>
<feature type="region of interest" description="Disordered" evidence="7">
    <location>
        <begin position="1"/>
        <end position="37"/>
    </location>
</feature>
<comment type="caution">
    <text evidence="9">The sequence shown here is derived from an EMBL/GenBank/DDBJ whole genome shotgun (WGS) entry which is preliminary data.</text>
</comment>
<dbReference type="Proteomes" id="UP000663831">
    <property type="component" value="Unassembled WGS sequence"/>
</dbReference>
<feature type="non-terminal residue" evidence="9">
    <location>
        <position position="1"/>
    </location>
</feature>
<feature type="compositionally biased region" description="Low complexity" evidence="7">
    <location>
        <begin position="1248"/>
        <end position="1260"/>
    </location>
</feature>
<keyword evidence="4" id="KW-0547">Nucleotide-binding</keyword>
<feature type="compositionally biased region" description="Polar residues" evidence="7">
    <location>
        <begin position="1039"/>
        <end position="1068"/>
    </location>
</feature>
<feature type="compositionally biased region" description="Acidic residues" evidence="7">
    <location>
        <begin position="2084"/>
        <end position="2095"/>
    </location>
</feature>
<feature type="compositionally biased region" description="Low complexity" evidence="7">
    <location>
        <begin position="131"/>
        <end position="149"/>
    </location>
</feature>
<dbReference type="EMBL" id="CAJMWV010004022">
    <property type="protein sequence ID" value="CAE6492162.1"/>
    <property type="molecule type" value="Genomic_DNA"/>
</dbReference>
<keyword evidence="5" id="KW-0418">Kinase</keyword>
<feature type="compositionally biased region" description="Basic and acidic residues" evidence="7">
    <location>
        <begin position="90"/>
        <end position="105"/>
    </location>
</feature>
<dbReference type="InterPro" id="IPR000719">
    <property type="entry name" value="Prot_kinase_dom"/>
</dbReference>
<feature type="compositionally biased region" description="Polar residues" evidence="7">
    <location>
        <begin position="1153"/>
        <end position="1205"/>
    </location>
</feature>
<feature type="compositionally biased region" description="Polar residues" evidence="7">
    <location>
        <begin position="1"/>
        <end position="12"/>
    </location>
</feature>
<dbReference type="Pfam" id="PF00069">
    <property type="entry name" value="Pkinase"/>
    <property type="match status" value="1"/>
</dbReference>
<feature type="compositionally biased region" description="Low complexity" evidence="7">
    <location>
        <begin position="520"/>
        <end position="554"/>
    </location>
</feature>
<feature type="compositionally biased region" description="Basic and acidic residues" evidence="7">
    <location>
        <begin position="359"/>
        <end position="368"/>
    </location>
</feature>
<feature type="region of interest" description="Disordered" evidence="7">
    <location>
        <begin position="438"/>
        <end position="633"/>
    </location>
</feature>
<feature type="region of interest" description="Disordered" evidence="7">
    <location>
        <begin position="814"/>
        <end position="876"/>
    </location>
</feature>
<feature type="compositionally biased region" description="Polar residues" evidence="7">
    <location>
        <begin position="1237"/>
        <end position="1247"/>
    </location>
</feature>
<feature type="compositionally biased region" description="Polar residues" evidence="7">
    <location>
        <begin position="1803"/>
        <end position="1818"/>
    </location>
</feature>